<evidence type="ECO:0000313" key="1">
    <source>
        <dbReference type="EMBL" id="OYX36131.1"/>
    </source>
</evidence>
<comment type="caution">
    <text evidence="1">The sequence shown here is derived from an EMBL/GenBank/DDBJ whole genome shotgun (WGS) entry which is preliminary data.</text>
</comment>
<organism evidence="1 2">
    <name type="scientific">Brevundimonas subvibrioides</name>
    <dbReference type="NCBI Taxonomy" id="74313"/>
    <lineage>
        <taxon>Bacteria</taxon>
        <taxon>Pseudomonadati</taxon>
        <taxon>Pseudomonadota</taxon>
        <taxon>Alphaproteobacteria</taxon>
        <taxon>Caulobacterales</taxon>
        <taxon>Caulobacteraceae</taxon>
        <taxon>Brevundimonas</taxon>
    </lineage>
</organism>
<sequence>MIGLDLSTPTVALRGAVPLPLLIDFAEGRYQRQGLVAASFTDLPGASFGRAGVGLAPRADGTLATAAANMPRITDRGLLLEPEATNLFTHSNDFANAVWAGVGTRAGGFPAPDGTNTAVEITMPNMATVLVRALTGVGVTGGISGKVFVKSAESQPWNFLVRNNTTAQNLNERSIDLSTNPSGTVNGWTVTPMAGGWFEVAFIRTLGIGAGDAIAIYYGNAGANQNGRKLQVWGGNFFQSATPGSPIPTGASPVTRGADMASVVVPTNATTWEAVHGDANIVVGGSVTPGATFDLVAGRPWLNGFLKRLTMR</sequence>
<dbReference type="EMBL" id="NCEB01000001">
    <property type="protein sequence ID" value="OYX36131.1"/>
    <property type="molecule type" value="Genomic_DNA"/>
</dbReference>
<evidence type="ECO:0000313" key="2">
    <source>
        <dbReference type="Proteomes" id="UP000215595"/>
    </source>
</evidence>
<name>A0A258FUG7_9CAUL</name>
<protein>
    <submittedName>
        <fullName evidence="1">Uncharacterized protein</fullName>
    </submittedName>
</protein>
<accession>A0A258FUG7</accession>
<dbReference type="AlphaFoldDB" id="A0A258FUG7"/>
<gene>
    <name evidence="1" type="ORF">B7Z01_00300</name>
</gene>
<reference evidence="1 2" key="1">
    <citation type="submission" date="2017-03" db="EMBL/GenBank/DDBJ databases">
        <title>Lifting the veil on microbial sulfur biogeochemistry in mining wastewaters.</title>
        <authorList>
            <person name="Kantor R.S."/>
            <person name="Colenbrander Nelson T."/>
            <person name="Marshall S."/>
            <person name="Bennett D."/>
            <person name="Apte S."/>
            <person name="Camacho D."/>
            <person name="Thomas B.C."/>
            <person name="Warren L.A."/>
            <person name="Banfield J.F."/>
        </authorList>
    </citation>
    <scope>NUCLEOTIDE SEQUENCE [LARGE SCALE GENOMIC DNA]</scope>
    <source>
        <strain evidence="1">32-69-9</strain>
    </source>
</reference>
<proteinExistence type="predicted"/>
<dbReference type="Proteomes" id="UP000215595">
    <property type="component" value="Unassembled WGS sequence"/>
</dbReference>